<dbReference type="Pfam" id="PF07075">
    <property type="entry name" value="NamZ_N"/>
    <property type="match status" value="1"/>
</dbReference>
<dbReference type="PANTHER" id="PTHR42915:SF1">
    <property type="entry name" value="PEPTIDOGLYCAN BETA-N-ACETYLMURAMIDASE NAMZ"/>
    <property type="match status" value="1"/>
</dbReference>
<dbReference type="GO" id="GO:0033922">
    <property type="term" value="F:peptidoglycan beta-N-acetylmuramidase activity"/>
    <property type="evidence" value="ECO:0007669"/>
    <property type="project" value="InterPro"/>
</dbReference>
<dbReference type="PANTHER" id="PTHR42915">
    <property type="entry name" value="HYPOTHETICAL 460 KDA PROTEIN IN FEUA-SIGW INTERGENIC REGION [PRECURSOR]"/>
    <property type="match status" value="1"/>
</dbReference>
<evidence type="ECO:0000313" key="3">
    <source>
        <dbReference type="EMBL" id="AZA90476.1"/>
    </source>
</evidence>
<reference evidence="3 4" key="1">
    <citation type="submission" date="2018-11" db="EMBL/GenBank/DDBJ databases">
        <title>Proposal to divide the Flavobacteriaceae and reorganize its genera based on Amino Acid Identity values calculated from whole genome sequences.</title>
        <authorList>
            <person name="Nicholson A.C."/>
            <person name="Gulvik C.A."/>
            <person name="Whitney A.M."/>
            <person name="Humrighouse B.W."/>
            <person name="Bell M."/>
            <person name="Holmes B."/>
            <person name="Steigerwalt A.G."/>
            <person name="Villarma A."/>
            <person name="Sheth M."/>
            <person name="Batra D."/>
            <person name="Pryor J."/>
            <person name="Bernardet J.-F."/>
            <person name="Hugo C."/>
            <person name="Kampfer P."/>
            <person name="Newman J."/>
            <person name="McQuiston J.R."/>
        </authorList>
    </citation>
    <scope>NUCLEOTIDE SEQUENCE [LARGE SCALE GENOMIC DNA]</scope>
    <source>
        <strain evidence="3 4">G0041</strain>
    </source>
</reference>
<dbReference type="Proteomes" id="UP000278288">
    <property type="component" value="Chromosome"/>
</dbReference>
<protein>
    <submittedName>
        <fullName evidence="3">DUF1343 domain-containing protein</fullName>
    </submittedName>
</protein>
<dbReference type="RefSeq" id="WP_123857201.1">
    <property type="nucleotide sequence ID" value="NZ_CP033923.1"/>
</dbReference>
<evidence type="ECO:0000259" key="1">
    <source>
        <dbReference type="Pfam" id="PF07075"/>
    </source>
</evidence>
<dbReference type="PIRSF" id="PIRSF016719">
    <property type="entry name" value="UCP016719"/>
    <property type="match status" value="1"/>
</dbReference>
<dbReference type="EMBL" id="CP033923">
    <property type="protein sequence ID" value="AZA90476.1"/>
    <property type="molecule type" value="Genomic_DNA"/>
</dbReference>
<dbReference type="Gene3D" id="3.90.1150.140">
    <property type="match status" value="1"/>
</dbReference>
<dbReference type="Pfam" id="PF20732">
    <property type="entry name" value="NamZ_C"/>
    <property type="match status" value="1"/>
</dbReference>
<evidence type="ECO:0000313" key="4">
    <source>
        <dbReference type="Proteomes" id="UP000278288"/>
    </source>
</evidence>
<dbReference type="KEGG" id="cnk:EG343_07520"/>
<keyword evidence="4" id="KW-1185">Reference proteome</keyword>
<name>A0AAD0YGM3_CHRNA</name>
<proteinExistence type="predicted"/>
<evidence type="ECO:0000259" key="2">
    <source>
        <dbReference type="Pfam" id="PF20732"/>
    </source>
</evidence>
<sequence length="398" mass="45416">MNLDFKIKNLLLICLIFLGVFNQYYSQTQVQPDFKTGADQPELYLPLLKDKTIGVVTNQTGLMNDRTHLVDFLVKNGIKIKAIFAPEHGFRGDADAGAKIKNGVDVKTGIPIVSLYASNKKPKPEQLAGIDLVVFDIQDVGVRFYTYISTLAYLMEAGAENNVEVMVLDRPNPHDGYTDGPVLRKKWASFVGMHEVPVVYGLTIGEYGKMVNGEKWLKNGVQAKYTLIPMKNYHKKQRYPMLDKPSPNLPNDKAINLYPSLCFFEGTQVSVGRGTDQPFQIYGSPWTENLPYKFTPKPSYGAKDPFLNGKLCYGEDLSNYPKDLRELNLEWIIKAYQNYKNPQLDFFLKNLWFDTLSGTDEFRKQIIAGKSIPEIKASWKKDLEDFEKIRIRYVVYED</sequence>
<dbReference type="Gene3D" id="3.40.50.12170">
    <property type="entry name" value="Uncharacterised protein PF07075, DUF1343"/>
    <property type="match status" value="1"/>
</dbReference>
<accession>A0AAD0YGM3</accession>
<feature type="domain" description="Peptidoglycan beta-N-acetylmuramidase NamZ N-terminal" evidence="1">
    <location>
        <begin position="53"/>
        <end position="252"/>
    </location>
</feature>
<organism evidence="3 4">
    <name type="scientific">Chryseobacterium nakagawai</name>
    <dbReference type="NCBI Taxonomy" id="1241982"/>
    <lineage>
        <taxon>Bacteria</taxon>
        <taxon>Pseudomonadati</taxon>
        <taxon>Bacteroidota</taxon>
        <taxon>Flavobacteriia</taxon>
        <taxon>Flavobacteriales</taxon>
        <taxon>Weeksellaceae</taxon>
        <taxon>Chryseobacterium group</taxon>
        <taxon>Chryseobacterium</taxon>
    </lineage>
</organism>
<dbReference type="InterPro" id="IPR048502">
    <property type="entry name" value="NamZ_N"/>
</dbReference>
<dbReference type="InterPro" id="IPR008302">
    <property type="entry name" value="NamZ"/>
</dbReference>
<gene>
    <name evidence="3" type="ORF">EG343_07520</name>
</gene>
<dbReference type="InterPro" id="IPR048503">
    <property type="entry name" value="NamZ_C"/>
</dbReference>
<dbReference type="AlphaFoldDB" id="A0AAD0YGM3"/>
<feature type="domain" description="Peptidoglycan beta-N-acetylmuramidase NamZ C-terminal" evidence="2">
    <location>
        <begin position="257"/>
        <end position="396"/>
    </location>
</feature>